<reference evidence="2 3" key="1">
    <citation type="submission" date="2017-08" db="EMBL/GenBank/DDBJ databases">
        <title>The whole genome shortgun sequences of strain Leeuwenhoekiella nanhaiensis G18 from the South China Sea.</title>
        <authorList>
            <person name="Liu Q."/>
        </authorList>
    </citation>
    <scope>NUCLEOTIDE SEQUENCE [LARGE SCALE GENOMIC DNA]</scope>
    <source>
        <strain evidence="2 3">G18</strain>
    </source>
</reference>
<evidence type="ECO:0000256" key="1">
    <source>
        <dbReference type="SAM" id="Coils"/>
    </source>
</evidence>
<feature type="coiled-coil region" evidence="1">
    <location>
        <begin position="15"/>
        <end position="42"/>
    </location>
</feature>
<protein>
    <submittedName>
        <fullName evidence="2">AMP-binding protein</fullName>
    </submittedName>
</protein>
<dbReference type="InterPro" id="IPR053158">
    <property type="entry name" value="CapK_Type1_Caps_Biosynth"/>
</dbReference>
<dbReference type="InterPro" id="IPR042099">
    <property type="entry name" value="ANL_N_sf"/>
</dbReference>
<dbReference type="PANTHER" id="PTHR36932:SF1">
    <property type="entry name" value="CAPSULAR POLYSACCHARIDE BIOSYNTHESIS PROTEIN"/>
    <property type="match status" value="1"/>
</dbReference>
<name>A0A2G1VVG5_9FLAO</name>
<dbReference type="AlphaFoldDB" id="A0A2G1VVG5"/>
<keyword evidence="1" id="KW-0175">Coiled coil</keyword>
<dbReference type="EMBL" id="NQXA01000001">
    <property type="protein sequence ID" value="PHQ30762.1"/>
    <property type="molecule type" value="Genomic_DNA"/>
</dbReference>
<organism evidence="2 3">
    <name type="scientific">Leeuwenhoekiella nanhaiensis</name>
    <dbReference type="NCBI Taxonomy" id="1655491"/>
    <lineage>
        <taxon>Bacteria</taxon>
        <taxon>Pseudomonadati</taxon>
        <taxon>Bacteroidota</taxon>
        <taxon>Flavobacteriia</taxon>
        <taxon>Flavobacteriales</taxon>
        <taxon>Flavobacteriaceae</taxon>
        <taxon>Leeuwenhoekiella</taxon>
    </lineage>
</organism>
<evidence type="ECO:0000313" key="2">
    <source>
        <dbReference type="EMBL" id="PHQ30762.1"/>
    </source>
</evidence>
<keyword evidence="3" id="KW-1185">Reference proteome</keyword>
<proteinExistence type="predicted"/>
<evidence type="ECO:0000313" key="3">
    <source>
        <dbReference type="Proteomes" id="UP000229433"/>
    </source>
</evidence>
<dbReference type="PANTHER" id="PTHR36932">
    <property type="entry name" value="CAPSULAR POLYSACCHARIDE BIOSYNTHESIS PROTEIN"/>
    <property type="match status" value="1"/>
</dbReference>
<dbReference type="SUPFAM" id="SSF56801">
    <property type="entry name" value="Acetyl-CoA synthetase-like"/>
    <property type="match status" value="1"/>
</dbReference>
<dbReference type="OrthoDB" id="580775at2"/>
<accession>A0A2G1VVG5</accession>
<dbReference type="Proteomes" id="UP000229433">
    <property type="component" value="Unassembled WGS sequence"/>
</dbReference>
<gene>
    <name evidence="2" type="ORF">CJ305_00600</name>
</gene>
<dbReference type="Gene3D" id="3.40.50.12780">
    <property type="entry name" value="N-terminal domain of ligase-like"/>
    <property type="match status" value="1"/>
</dbReference>
<dbReference type="RefSeq" id="WP_099644303.1">
    <property type="nucleotide sequence ID" value="NZ_KZ319287.1"/>
</dbReference>
<comment type="caution">
    <text evidence="2">The sequence shown here is derived from an EMBL/GenBank/DDBJ whole genome shotgun (WGS) entry which is preliminary data.</text>
</comment>
<sequence length="430" mass="48609">MNLTNLSLRLNGYPIAAAKRKLQQLQAEIEQDFSAYTEARKAEILRHHLAENPFYKNLAGKVKDWNSLPVLTKSDLQQPLSRRLSEDFSEKTIHKHKTSGSSGHPFIFAKDKFAHALTWASIQDLYTGLGINTGLTEARFYGIPKSGIDHYGERLKDFLGNRYRFPIFDASPENFETFIHRFKTRAYSYLNGYTSSLLLFAKYLAEKNLVLKRICPSLTHCIVTAEMLFPEDLALLEKQFGVPVINEYGASETGIIAIGNAGSDLQIDSRLIFVEILDEHNKPLPEGVSGKIVITALFNKAHPFIRYEIGDLGALSFEKGLPVLSKLEGRVGDYALLPDGKKIPALAFYYVTKEIISDTGSVKEFVIHQSKPDRFEIAYVADNAFAEAELQKIKRALLHYLGQEVTVKIEQKKQLDRSKRGKLKQFTRSF</sequence>